<protein>
    <submittedName>
        <fullName evidence="2">Uncharacterized protein</fullName>
    </submittedName>
</protein>
<organism evidence="2 3">
    <name type="scientific">Puccinia graminis f. sp. tritici</name>
    <dbReference type="NCBI Taxonomy" id="56615"/>
    <lineage>
        <taxon>Eukaryota</taxon>
        <taxon>Fungi</taxon>
        <taxon>Dikarya</taxon>
        <taxon>Basidiomycota</taxon>
        <taxon>Pucciniomycotina</taxon>
        <taxon>Pucciniomycetes</taxon>
        <taxon>Pucciniales</taxon>
        <taxon>Pucciniaceae</taxon>
        <taxon>Puccinia</taxon>
    </lineage>
</organism>
<proteinExistence type="predicted"/>
<dbReference type="Proteomes" id="UP000325313">
    <property type="component" value="Unassembled WGS sequence"/>
</dbReference>
<sequence length="84" mass="8811">MSLLAAYTPTALSSSKPTTPTAAQKKPQRGFLGRTTATDRELHSPPSPLSACRFSPPSPIPPPSLILPPSPIPPSAANFHDPWG</sequence>
<dbReference type="AlphaFoldDB" id="A0A5B0R5Z1"/>
<evidence type="ECO:0000313" key="3">
    <source>
        <dbReference type="Proteomes" id="UP000325313"/>
    </source>
</evidence>
<feature type="region of interest" description="Disordered" evidence="1">
    <location>
        <begin position="1"/>
        <end position="84"/>
    </location>
</feature>
<evidence type="ECO:0000256" key="1">
    <source>
        <dbReference type="SAM" id="MobiDB-lite"/>
    </source>
</evidence>
<accession>A0A5B0R5Z1</accession>
<evidence type="ECO:0000313" key="2">
    <source>
        <dbReference type="EMBL" id="KAA1121046.1"/>
    </source>
</evidence>
<feature type="compositionally biased region" description="Pro residues" evidence="1">
    <location>
        <begin position="56"/>
        <end position="74"/>
    </location>
</feature>
<gene>
    <name evidence="2" type="ORF">PGTUg99_028900</name>
</gene>
<name>A0A5B0R5Z1_PUCGR</name>
<comment type="caution">
    <text evidence="2">The sequence shown here is derived from an EMBL/GenBank/DDBJ whole genome shotgun (WGS) entry which is preliminary data.</text>
</comment>
<dbReference type="EMBL" id="VDEP01000240">
    <property type="protein sequence ID" value="KAA1121046.1"/>
    <property type="molecule type" value="Genomic_DNA"/>
</dbReference>
<reference evidence="2 3" key="1">
    <citation type="submission" date="2019-05" db="EMBL/GenBank/DDBJ databases">
        <title>Emergence of the Ug99 lineage of the wheat stem rust pathogen through somatic hybridization.</title>
        <authorList>
            <person name="Li F."/>
            <person name="Upadhyaya N.M."/>
            <person name="Sperschneider J."/>
            <person name="Matny O."/>
            <person name="Nguyen-Phuc H."/>
            <person name="Mago R."/>
            <person name="Raley C."/>
            <person name="Miller M.E."/>
            <person name="Silverstein K.A.T."/>
            <person name="Henningsen E."/>
            <person name="Hirsch C.D."/>
            <person name="Visser B."/>
            <person name="Pretorius Z.A."/>
            <person name="Steffenson B.J."/>
            <person name="Schwessinger B."/>
            <person name="Dodds P.N."/>
            <person name="Figueroa M."/>
        </authorList>
    </citation>
    <scope>NUCLEOTIDE SEQUENCE [LARGE SCALE GENOMIC DNA]</scope>
    <source>
        <strain evidence="2 3">Ug99</strain>
    </source>
</reference>
<feature type="compositionally biased region" description="Polar residues" evidence="1">
    <location>
        <begin position="10"/>
        <end position="22"/>
    </location>
</feature>